<dbReference type="AlphaFoldDB" id="A0A8R7K2N2"/>
<feature type="signal peptide" evidence="1">
    <location>
        <begin position="1"/>
        <end position="22"/>
    </location>
</feature>
<dbReference type="Gramene" id="TuG1812G0100003717.01.T04">
    <property type="protein sequence ID" value="TuG1812G0100003717.01.T04"/>
    <property type="gene ID" value="TuG1812G0100003717.01"/>
</dbReference>
<evidence type="ECO:0000313" key="3">
    <source>
        <dbReference type="Proteomes" id="UP000015106"/>
    </source>
</evidence>
<organism evidence="2 3">
    <name type="scientific">Triticum urartu</name>
    <name type="common">Red wild einkorn</name>
    <name type="synonym">Crithodium urartu</name>
    <dbReference type="NCBI Taxonomy" id="4572"/>
    <lineage>
        <taxon>Eukaryota</taxon>
        <taxon>Viridiplantae</taxon>
        <taxon>Streptophyta</taxon>
        <taxon>Embryophyta</taxon>
        <taxon>Tracheophyta</taxon>
        <taxon>Spermatophyta</taxon>
        <taxon>Magnoliopsida</taxon>
        <taxon>Liliopsida</taxon>
        <taxon>Poales</taxon>
        <taxon>Poaceae</taxon>
        <taxon>BOP clade</taxon>
        <taxon>Pooideae</taxon>
        <taxon>Triticodae</taxon>
        <taxon>Triticeae</taxon>
        <taxon>Triticinae</taxon>
        <taxon>Triticum</taxon>
    </lineage>
</organism>
<keyword evidence="1" id="KW-0732">Signal</keyword>
<evidence type="ECO:0008006" key="4">
    <source>
        <dbReference type="Google" id="ProtNLM"/>
    </source>
</evidence>
<name>A0A8R7K2N2_TRIUA</name>
<reference evidence="2" key="2">
    <citation type="submission" date="2018-03" db="EMBL/GenBank/DDBJ databases">
        <title>The Triticum urartu genome reveals the dynamic nature of wheat genome evolution.</title>
        <authorList>
            <person name="Ling H."/>
            <person name="Ma B."/>
            <person name="Shi X."/>
            <person name="Liu H."/>
            <person name="Dong L."/>
            <person name="Sun H."/>
            <person name="Cao Y."/>
            <person name="Gao Q."/>
            <person name="Zheng S."/>
            <person name="Li Y."/>
            <person name="Yu Y."/>
            <person name="Du H."/>
            <person name="Qi M."/>
            <person name="Li Y."/>
            <person name="Yu H."/>
            <person name="Cui Y."/>
            <person name="Wang N."/>
            <person name="Chen C."/>
            <person name="Wu H."/>
            <person name="Zhao Y."/>
            <person name="Zhang J."/>
            <person name="Li Y."/>
            <person name="Zhou W."/>
            <person name="Zhang B."/>
            <person name="Hu W."/>
            <person name="Eijk M."/>
            <person name="Tang J."/>
            <person name="Witsenboer H."/>
            <person name="Zhao S."/>
            <person name="Li Z."/>
            <person name="Zhang A."/>
            <person name="Wang D."/>
            <person name="Liang C."/>
        </authorList>
    </citation>
    <scope>NUCLEOTIDE SEQUENCE [LARGE SCALE GENOMIC DNA]</scope>
    <source>
        <strain evidence="2">cv. G1812</strain>
    </source>
</reference>
<protein>
    <recommendedName>
        <fullName evidence="4">Secreted protein</fullName>
    </recommendedName>
</protein>
<proteinExistence type="predicted"/>
<evidence type="ECO:0000256" key="1">
    <source>
        <dbReference type="SAM" id="SignalP"/>
    </source>
</evidence>
<evidence type="ECO:0000313" key="2">
    <source>
        <dbReference type="EnsemblPlants" id="TuG1812G0100003717.01.T04"/>
    </source>
</evidence>
<dbReference type="EnsemblPlants" id="TuG1812G0100003717.01.T04">
    <property type="protein sequence ID" value="TuG1812G0100003717.01.T04"/>
    <property type="gene ID" value="TuG1812G0100003717.01"/>
</dbReference>
<keyword evidence="3" id="KW-1185">Reference proteome</keyword>
<reference evidence="2" key="3">
    <citation type="submission" date="2022-06" db="UniProtKB">
        <authorList>
            <consortium name="EnsemblPlants"/>
        </authorList>
    </citation>
    <scope>IDENTIFICATION</scope>
</reference>
<accession>A0A8R7K2N2</accession>
<feature type="chain" id="PRO_5035904996" description="Secreted protein" evidence="1">
    <location>
        <begin position="23"/>
        <end position="73"/>
    </location>
</feature>
<sequence>MHGDSAAVSYLLLLISSRPSFCCGVSSPVPPFFTQRVVDPNSFRLFVVVPRCPILLQMEQHLVDVDATTPGLM</sequence>
<reference evidence="3" key="1">
    <citation type="journal article" date="2013" name="Nature">
        <title>Draft genome of the wheat A-genome progenitor Triticum urartu.</title>
        <authorList>
            <person name="Ling H.Q."/>
            <person name="Zhao S."/>
            <person name="Liu D."/>
            <person name="Wang J."/>
            <person name="Sun H."/>
            <person name="Zhang C."/>
            <person name="Fan H."/>
            <person name="Li D."/>
            <person name="Dong L."/>
            <person name="Tao Y."/>
            <person name="Gao C."/>
            <person name="Wu H."/>
            <person name="Li Y."/>
            <person name="Cui Y."/>
            <person name="Guo X."/>
            <person name="Zheng S."/>
            <person name="Wang B."/>
            <person name="Yu K."/>
            <person name="Liang Q."/>
            <person name="Yang W."/>
            <person name="Lou X."/>
            <person name="Chen J."/>
            <person name="Feng M."/>
            <person name="Jian J."/>
            <person name="Zhang X."/>
            <person name="Luo G."/>
            <person name="Jiang Y."/>
            <person name="Liu J."/>
            <person name="Wang Z."/>
            <person name="Sha Y."/>
            <person name="Zhang B."/>
            <person name="Wu H."/>
            <person name="Tang D."/>
            <person name="Shen Q."/>
            <person name="Xue P."/>
            <person name="Zou S."/>
            <person name="Wang X."/>
            <person name="Liu X."/>
            <person name="Wang F."/>
            <person name="Yang Y."/>
            <person name="An X."/>
            <person name="Dong Z."/>
            <person name="Zhang K."/>
            <person name="Zhang X."/>
            <person name="Luo M.C."/>
            <person name="Dvorak J."/>
            <person name="Tong Y."/>
            <person name="Wang J."/>
            <person name="Yang H."/>
            <person name="Li Z."/>
            <person name="Wang D."/>
            <person name="Zhang A."/>
            <person name="Wang J."/>
        </authorList>
    </citation>
    <scope>NUCLEOTIDE SEQUENCE</scope>
    <source>
        <strain evidence="3">cv. G1812</strain>
    </source>
</reference>
<dbReference type="Proteomes" id="UP000015106">
    <property type="component" value="Chromosome 1"/>
</dbReference>